<dbReference type="STRING" id="76936.BN2458_PEG0165"/>
<organism evidence="5 8">
    <name type="scientific">Helicobacter typhlonius</name>
    <dbReference type="NCBI Taxonomy" id="76936"/>
    <lineage>
        <taxon>Bacteria</taxon>
        <taxon>Pseudomonadati</taxon>
        <taxon>Campylobacterota</taxon>
        <taxon>Epsilonproteobacteria</taxon>
        <taxon>Campylobacterales</taxon>
        <taxon>Helicobacteraceae</taxon>
        <taxon>Helicobacter</taxon>
    </lineage>
</organism>
<dbReference type="Proteomes" id="UP000064525">
    <property type="component" value="Chromosome I"/>
</dbReference>
<dbReference type="InterPro" id="IPR036388">
    <property type="entry name" value="WH-like_DNA-bd_sf"/>
</dbReference>
<evidence type="ECO:0000313" key="8">
    <source>
        <dbReference type="Proteomes" id="UP000064525"/>
    </source>
</evidence>
<dbReference type="Pfam" id="PF13545">
    <property type="entry name" value="HTH_Crp_2"/>
    <property type="match status" value="1"/>
</dbReference>
<dbReference type="InterPro" id="IPR000595">
    <property type="entry name" value="cNMP-bd_dom"/>
</dbReference>
<dbReference type="KEGG" id="hty:BN2458_PEG0165"/>
<dbReference type="RefSeq" id="WP_034328513.1">
    <property type="nucleotide sequence ID" value="NZ_CAJTQN010000011.1"/>
</dbReference>
<dbReference type="PROSITE" id="PS51063">
    <property type="entry name" value="HTH_CRP_2"/>
    <property type="match status" value="1"/>
</dbReference>
<reference evidence="6 7" key="1">
    <citation type="journal article" date="2014" name="Genome Announc.">
        <title>Draft genome sequences of eight enterohepatic helicobacter species isolated from both laboratory and wild rodents.</title>
        <authorList>
            <person name="Sheh A."/>
            <person name="Shen Z."/>
            <person name="Fox J.G."/>
        </authorList>
    </citation>
    <scope>NUCLEOTIDE SEQUENCE [LARGE SCALE GENOMIC DNA]</scope>
    <source>
        <strain evidence="6 7">MIT 98-6810</strain>
    </source>
</reference>
<evidence type="ECO:0000256" key="1">
    <source>
        <dbReference type="ARBA" id="ARBA00023015"/>
    </source>
</evidence>
<dbReference type="GO" id="GO:0006355">
    <property type="term" value="P:regulation of DNA-templated transcription"/>
    <property type="evidence" value="ECO:0007669"/>
    <property type="project" value="InterPro"/>
</dbReference>
<dbReference type="EMBL" id="LN907858">
    <property type="protein sequence ID" value="CUU39052.1"/>
    <property type="molecule type" value="Genomic_DNA"/>
</dbReference>
<dbReference type="SUPFAM" id="SSF51206">
    <property type="entry name" value="cAMP-binding domain-like"/>
    <property type="match status" value="1"/>
</dbReference>
<dbReference type="SUPFAM" id="SSF46785">
    <property type="entry name" value="Winged helix' DNA-binding domain"/>
    <property type="match status" value="1"/>
</dbReference>
<evidence type="ECO:0000313" key="7">
    <source>
        <dbReference type="Proteomes" id="UP000029925"/>
    </source>
</evidence>
<dbReference type="PRINTS" id="PR00034">
    <property type="entry name" value="HTHCRP"/>
</dbReference>
<dbReference type="Gene3D" id="2.60.120.10">
    <property type="entry name" value="Jelly Rolls"/>
    <property type="match status" value="1"/>
</dbReference>
<gene>
    <name evidence="5" type="ORF">BN2458_PEG0165</name>
    <name evidence="6" type="ORF">LS75_007495</name>
</gene>
<keyword evidence="2" id="KW-0238">DNA-binding</keyword>
<reference evidence="5" key="3">
    <citation type="submission" date="2015-11" db="EMBL/GenBank/DDBJ databases">
        <authorList>
            <person name="Zhang Y."/>
            <person name="Guo Z."/>
        </authorList>
    </citation>
    <scope>NUCLEOTIDE SEQUENCE</scope>
    <source>
        <strain evidence="5">1</strain>
    </source>
</reference>
<dbReference type="Gene3D" id="1.10.10.10">
    <property type="entry name" value="Winged helix-like DNA-binding domain superfamily/Winged helix DNA-binding domain"/>
    <property type="match status" value="1"/>
</dbReference>
<protein>
    <submittedName>
        <fullName evidence="6">Crp/Fnr family transcriptional regulator</fullName>
    </submittedName>
    <submittedName>
        <fullName evidence="5">Transcriptional regulator, Crp/Fnr family</fullName>
    </submittedName>
</protein>
<dbReference type="CDD" id="cd00038">
    <property type="entry name" value="CAP_ED"/>
    <property type="match status" value="1"/>
</dbReference>
<dbReference type="InterPro" id="IPR014710">
    <property type="entry name" value="RmlC-like_jellyroll"/>
</dbReference>
<dbReference type="PATRIC" id="fig|76936.10.peg.160"/>
<dbReference type="AlphaFoldDB" id="A0A099UCU9"/>
<evidence type="ECO:0000256" key="2">
    <source>
        <dbReference type="ARBA" id="ARBA00023125"/>
    </source>
</evidence>
<dbReference type="EMBL" id="JRPF02000009">
    <property type="protein sequence ID" value="TLD78147.1"/>
    <property type="molecule type" value="Genomic_DNA"/>
</dbReference>
<keyword evidence="3" id="KW-0804">Transcription</keyword>
<dbReference type="Proteomes" id="UP000029925">
    <property type="component" value="Unassembled WGS sequence"/>
</dbReference>
<dbReference type="InterPro" id="IPR036390">
    <property type="entry name" value="WH_DNA-bd_sf"/>
</dbReference>
<accession>A0A099UCU9</accession>
<dbReference type="GeneID" id="78150514"/>
<dbReference type="SMART" id="SM00419">
    <property type="entry name" value="HTH_CRP"/>
    <property type="match status" value="1"/>
</dbReference>
<evidence type="ECO:0000256" key="3">
    <source>
        <dbReference type="ARBA" id="ARBA00023163"/>
    </source>
</evidence>
<keyword evidence="7" id="KW-1185">Reference proteome</keyword>
<sequence length="214" mass="24579">MSKERLKAIFAPLGLAQQDIESIVQQAYFKSFAPNTLINQNENCLGFIYVFSGALRVYIMGENAKEITLFNLKENDYCLLCSHCALHSIHYDILLESSQNTEVLIVPHQLFSRLKDTYPTLSNFTLTLISKRLSQTISTLEQALFKPLVERIREFLYENAHNGEILISHEEIANHLGSSREVISRILKEMENKGEIKRAYKKIILLKIKGQNVF</sequence>
<name>A0A099UCU9_9HELI</name>
<dbReference type="InterPro" id="IPR018490">
    <property type="entry name" value="cNMP-bd_dom_sf"/>
</dbReference>
<dbReference type="InterPro" id="IPR012318">
    <property type="entry name" value="HTH_CRP"/>
</dbReference>
<keyword evidence="1" id="KW-0805">Transcription regulation</keyword>
<evidence type="ECO:0000313" key="5">
    <source>
        <dbReference type="EMBL" id="CUU39052.1"/>
    </source>
</evidence>
<proteinExistence type="predicted"/>
<dbReference type="OrthoDB" id="9776746at2"/>
<feature type="domain" description="HTH crp-type" evidence="4">
    <location>
        <begin position="146"/>
        <end position="209"/>
    </location>
</feature>
<reference evidence="8" key="2">
    <citation type="submission" date="2015-11" db="EMBL/GenBank/DDBJ databases">
        <authorList>
            <person name="Anvar S.Y."/>
        </authorList>
    </citation>
    <scope>NUCLEOTIDE SEQUENCE [LARGE SCALE GENOMIC DNA]</scope>
</reference>
<evidence type="ECO:0000259" key="4">
    <source>
        <dbReference type="PROSITE" id="PS51063"/>
    </source>
</evidence>
<dbReference type="GO" id="GO:0003677">
    <property type="term" value="F:DNA binding"/>
    <property type="evidence" value="ECO:0007669"/>
    <property type="project" value="UniProtKB-KW"/>
</dbReference>
<evidence type="ECO:0000313" key="6">
    <source>
        <dbReference type="EMBL" id="TLD78147.1"/>
    </source>
</evidence>